<evidence type="ECO:0000313" key="2">
    <source>
        <dbReference type="Proteomes" id="UP000399805"/>
    </source>
</evidence>
<name>A0A6I8LCQ0_9PSEU</name>
<accession>A0A6I8LCQ0</accession>
<dbReference type="EMBL" id="CABVGP010000001">
    <property type="protein sequence ID" value="VVJ14988.1"/>
    <property type="molecule type" value="Genomic_DNA"/>
</dbReference>
<sequence>MRDWGGMIAEIITAAVPTLVTRLADEFFAKRRDSVDVGELQEQVARLVAEKTSLGCELAEIRQAVLVLARYLAVTRQDVFVLETDHLALTERFRIDREKTVVPVIDDFRTRVERSVERRQNNAIESFRRRAEGLPGRGEIAPAVIEGRAVDDFLSDFSEEVLRLRTGRDEGRS</sequence>
<proteinExistence type="predicted"/>
<organism evidence="1 2">
    <name type="scientific">Amycolatopsis camponoti</name>
    <dbReference type="NCBI Taxonomy" id="2606593"/>
    <lineage>
        <taxon>Bacteria</taxon>
        <taxon>Bacillati</taxon>
        <taxon>Actinomycetota</taxon>
        <taxon>Actinomycetes</taxon>
        <taxon>Pseudonocardiales</taxon>
        <taxon>Pseudonocardiaceae</taxon>
        <taxon>Amycolatopsis</taxon>
    </lineage>
</organism>
<dbReference type="Proteomes" id="UP000399805">
    <property type="component" value="Unassembled WGS sequence"/>
</dbReference>
<dbReference type="AlphaFoldDB" id="A0A6I8LCQ0"/>
<protein>
    <submittedName>
        <fullName evidence="1">Uncharacterized protein</fullName>
    </submittedName>
</protein>
<gene>
    <name evidence="1" type="ORF">AA23TX_00015</name>
</gene>
<dbReference type="RefSeq" id="WP_155540561.1">
    <property type="nucleotide sequence ID" value="NZ_CABVGP010000001.1"/>
</dbReference>
<reference evidence="1 2" key="1">
    <citation type="submission" date="2019-09" db="EMBL/GenBank/DDBJ databases">
        <authorList>
            <person name="Leyn A S."/>
        </authorList>
    </citation>
    <scope>NUCLEOTIDE SEQUENCE [LARGE SCALE GENOMIC DNA]</scope>
    <source>
        <strain evidence="1">AA231_1</strain>
    </source>
</reference>
<evidence type="ECO:0000313" key="1">
    <source>
        <dbReference type="EMBL" id="VVJ14988.1"/>
    </source>
</evidence>
<keyword evidence="2" id="KW-1185">Reference proteome</keyword>